<organism evidence="3 4">
    <name type="scientific">Uliginosibacterium flavum</name>
    <dbReference type="NCBI Taxonomy" id="1396831"/>
    <lineage>
        <taxon>Bacteria</taxon>
        <taxon>Pseudomonadati</taxon>
        <taxon>Pseudomonadota</taxon>
        <taxon>Betaproteobacteria</taxon>
        <taxon>Rhodocyclales</taxon>
        <taxon>Zoogloeaceae</taxon>
        <taxon>Uliginosibacterium</taxon>
    </lineage>
</organism>
<protein>
    <submittedName>
        <fullName evidence="3">Phosphatase PAP2 family protein</fullName>
    </submittedName>
</protein>
<comment type="caution">
    <text evidence="3">The sequence shown here is derived from an EMBL/GenBank/DDBJ whole genome shotgun (WGS) entry which is preliminary data.</text>
</comment>
<name>A0ABV2TKQ5_9RHOO</name>
<dbReference type="EMBL" id="JBEWZI010000009">
    <property type="protein sequence ID" value="MET7014499.1"/>
    <property type="molecule type" value="Genomic_DNA"/>
</dbReference>
<evidence type="ECO:0000259" key="2">
    <source>
        <dbReference type="Pfam" id="PF14378"/>
    </source>
</evidence>
<feature type="transmembrane region" description="Helical" evidence="1">
    <location>
        <begin position="79"/>
        <end position="100"/>
    </location>
</feature>
<proteinExistence type="predicted"/>
<sequence>MNTLDYLVNISISIILIVGCYQFYFWCQRNQWVTPRKFHSPLDEKIPFWSGWVWVYSFLYYPAIIYLNLLARDHRQFNYMAISFILLLFCQMFFFLVFPVETPAHWRELPESNKWSIRFLKFVQNYDKSSNCFPSMHTSVAMLTAMFAWPYFGAWALLFPALIAISCMFTKQHYMLDLPCGALLGWGVFQLVNHGANIVA</sequence>
<feature type="transmembrane region" description="Helical" evidence="1">
    <location>
        <begin position="148"/>
        <end position="169"/>
    </location>
</feature>
<dbReference type="InterPro" id="IPR026841">
    <property type="entry name" value="Aur1/Ipt1"/>
</dbReference>
<dbReference type="InterPro" id="IPR036938">
    <property type="entry name" value="PAP2/HPO_sf"/>
</dbReference>
<keyword evidence="1" id="KW-1133">Transmembrane helix</keyword>
<dbReference type="Pfam" id="PF14378">
    <property type="entry name" value="PAP2_3"/>
    <property type="match status" value="1"/>
</dbReference>
<keyword evidence="1" id="KW-0812">Transmembrane</keyword>
<evidence type="ECO:0000256" key="1">
    <source>
        <dbReference type="SAM" id="Phobius"/>
    </source>
</evidence>
<feature type="domain" description="Inositolphosphotransferase Aur1/Ipt1" evidence="2">
    <location>
        <begin position="54"/>
        <end position="189"/>
    </location>
</feature>
<keyword evidence="1" id="KW-0472">Membrane</keyword>
<dbReference type="Proteomes" id="UP001549691">
    <property type="component" value="Unassembled WGS sequence"/>
</dbReference>
<dbReference type="RefSeq" id="WP_354600962.1">
    <property type="nucleotide sequence ID" value="NZ_JBEWZI010000009.1"/>
</dbReference>
<feature type="transmembrane region" description="Helical" evidence="1">
    <location>
        <begin position="7"/>
        <end position="26"/>
    </location>
</feature>
<feature type="transmembrane region" description="Helical" evidence="1">
    <location>
        <begin position="46"/>
        <end position="67"/>
    </location>
</feature>
<evidence type="ECO:0000313" key="3">
    <source>
        <dbReference type="EMBL" id="MET7014499.1"/>
    </source>
</evidence>
<evidence type="ECO:0000313" key="4">
    <source>
        <dbReference type="Proteomes" id="UP001549691"/>
    </source>
</evidence>
<keyword evidence="4" id="KW-1185">Reference proteome</keyword>
<gene>
    <name evidence="3" type="ORF">ABXR19_09885</name>
</gene>
<reference evidence="3 4" key="1">
    <citation type="submission" date="2024-07" db="EMBL/GenBank/DDBJ databases">
        <title>Uliginosibacterium flavum JJ3220;KACC:17644.</title>
        <authorList>
            <person name="Kim M.K."/>
        </authorList>
    </citation>
    <scope>NUCLEOTIDE SEQUENCE [LARGE SCALE GENOMIC DNA]</scope>
    <source>
        <strain evidence="3 4">KACC:17644</strain>
    </source>
</reference>
<accession>A0ABV2TKQ5</accession>
<dbReference type="SUPFAM" id="SSF48317">
    <property type="entry name" value="Acid phosphatase/Vanadium-dependent haloperoxidase"/>
    <property type="match status" value="1"/>
</dbReference>